<feature type="region of interest" description="Disordered" evidence="5">
    <location>
        <begin position="1"/>
        <end position="42"/>
    </location>
</feature>
<evidence type="ECO:0000259" key="7">
    <source>
        <dbReference type="Pfam" id="PF20266"/>
    </source>
</evidence>
<keyword evidence="3" id="KW-0547">Nucleotide-binding</keyword>
<evidence type="ECO:0000313" key="8">
    <source>
        <dbReference type="EMBL" id="PFX21998.1"/>
    </source>
</evidence>
<dbReference type="SMART" id="SM01265">
    <property type="entry name" value="Mab-21"/>
    <property type="match status" value="1"/>
</dbReference>
<feature type="domain" description="Mab-21-like HhH/H2TH-like" evidence="7">
    <location>
        <begin position="657"/>
        <end position="753"/>
    </location>
</feature>
<evidence type="ECO:0000256" key="1">
    <source>
        <dbReference type="ARBA" id="ARBA00001946"/>
    </source>
</evidence>
<accession>A0A2B4S0A9</accession>
<dbReference type="GO" id="GO:0016779">
    <property type="term" value="F:nucleotidyltransferase activity"/>
    <property type="evidence" value="ECO:0007669"/>
    <property type="project" value="UniProtKB-ARBA"/>
</dbReference>
<reference evidence="9" key="1">
    <citation type="journal article" date="2017" name="bioRxiv">
        <title>Comparative analysis of the genomes of Stylophora pistillata and Acropora digitifera provides evidence for extensive differences between species of corals.</title>
        <authorList>
            <person name="Voolstra C.R."/>
            <person name="Li Y."/>
            <person name="Liew Y.J."/>
            <person name="Baumgarten S."/>
            <person name="Zoccola D."/>
            <person name="Flot J.-F."/>
            <person name="Tambutte S."/>
            <person name="Allemand D."/>
            <person name="Aranda M."/>
        </authorList>
    </citation>
    <scope>NUCLEOTIDE SEQUENCE [LARGE SCALE GENOMIC DNA]</scope>
</reference>
<dbReference type="Gene3D" id="1.10.1410.40">
    <property type="match status" value="1"/>
</dbReference>
<dbReference type="GO" id="GO:0005524">
    <property type="term" value="F:ATP binding"/>
    <property type="evidence" value="ECO:0007669"/>
    <property type="project" value="UniProtKB-KW"/>
</dbReference>
<feature type="domain" description="Mab-21-like nucleotidyltransferase" evidence="6">
    <location>
        <begin position="546"/>
        <end position="650"/>
    </location>
</feature>
<comment type="similarity">
    <text evidence="2">Belongs to the mab-21 family.</text>
</comment>
<keyword evidence="9" id="KW-1185">Reference proteome</keyword>
<feature type="compositionally biased region" description="Low complexity" evidence="5">
    <location>
        <begin position="1"/>
        <end position="13"/>
    </location>
</feature>
<evidence type="ECO:0000259" key="6">
    <source>
        <dbReference type="Pfam" id="PF03281"/>
    </source>
</evidence>
<protein>
    <submittedName>
        <fullName evidence="8">Protein MB21D2</fullName>
    </submittedName>
</protein>
<dbReference type="AlphaFoldDB" id="A0A2B4S0A9"/>
<evidence type="ECO:0000313" key="9">
    <source>
        <dbReference type="Proteomes" id="UP000225706"/>
    </source>
</evidence>
<dbReference type="InterPro" id="IPR046903">
    <property type="entry name" value="Mab-21-like_nuc_Trfase"/>
</dbReference>
<evidence type="ECO:0000256" key="5">
    <source>
        <dbReference type="SAM" id="MobiDB-lite"/>
    </source>
</evidence>
<keyword evidence="3" id="KW-0067">ATP-binding</keyword>
<dbReference type="Proteomes" id="UP000225706">
    <property type="component" value="Unassembled WGS sequence"/>
</dbReference>
<dbReference type="InterPro" id="IPR046906">
    <property type="entry name" value="Mab-21_HhH/H2TH-like"/>
</dbReference>
<organism evidence="8 9">
    <name type="scientific">Stylophora pistillata</name>
    <name type="common">Smooth cauliflower coral</name>
    <dbReference type="NCBI Taxonomy" id="50429"/>
    <lineage>
        <taxon>Eukaryota</taxon>
        <taxon>Metazoa</taxon>
        <taxon>Cnidaria</taxon>
        <taxon>Anthozoa</taxon>
        <taxon>Hexacorallia</taxon>
        <taxon>Scleractinia</taxon>
        <taxon>Astrocoeniina</taxon>
        <taxon>Pocilloporidae</taxon>
        <taxon>Stylophora</taxon>
    </lineage>
</organism>
<dbReference type="OrthoDB" id="5961151at2759"/>
<proteinExistence type="inferred from homology"/>
<feature type="compositionally biased region" description="Polar residues" evidence="5">
    <location>
        <begin position="28"/>
        <end position="40"/>
    </location>
</feature>
<dbReference type="PANTHER" id="PTHR10656">
    <property type="entry name" value="CELL FATE DETERMINING PROTEIN MAB21-RELATED"/>
    <property type="match status" value="1"/>
</dbReference>
<keyword evidence="4" id="KW-0175">Coiled coil</keyword>
<evidence type="ECO:0000256" key="3">
    <source>
        <dbReference type="ARBA" id="ARBA00022840"/>
    </source>
</evidence>
<evidence type="ECO:0000256" key="4">
    <source>
        <dbReference type="SAM" id="Coils"/>
    </source>
</evidence>
<sequence>MSCFSTSSLPSPSWLRKVPNRKKMSKPGTASGSAANTAKRQSPMEWATAHDVLLCREILVQDFYKFKKGSNERGRIWTQISENLNSVTAVEFKVNQRAVRERFDLLLRRFRQQSRKEENASGISPEPTELDALLEEISEREKLAESTRESCSRRSVETDRKRAEETRFQALGRIGKTQRRAHEDCERKAKRQRRGGADVAEFLREKSEKELKIRGEELALKAKEVENEKEKQAEMFKTQEAMITNMAKQQDQMQTLQMAFFATTATTHTGHDGVVRKTCEKIMSFLDLSPYNTMVSRTQCGIALAPVGGLNVSLSEDMKDVVYRELKSGREAIPRLERNFTMVMKDLFETELLSIFYLRDPYAIFSGKIKANLVGSVSEGFGLPEYIHWGEDSSSRVTVRDEADFNLVWGWLKLEEESPSCSSTIQLDGLVEFSSYFPGYAMIKLVANEAITRWIDLSNIAINCDGSKVEVYLHPSAVTDEFYMSLHLRSVLSNLIVNSIGDSDVENANCYKSDNNFEREGSGESSHHDQTQFHNKLELSFHKFSESASESGRGQKTLFLVDEGGPAINVAVFSREGGGIMLDMALCLSLPSWPTVARGWISRHRPSGWPSQELVSAITSEGCSMVPVSPLRSQTGLEWRISFSLAEKKLAQSLNDCQKACYLIVKGIWRHYLKHPSKRGLQSYHLKTILFWACEELPPGEWRKDKIGIGVLWILQKLHCFLVRLSCPQYFIPENNLFQDIEGDVLMSTLQRVSIAILSRQQVWYNNPGLLTMLPPENSRMHLTKLEDQAFLEAIESVYNFCFTLALHKDEEQAEDFEKMMACNVKEALEKCLQSQRNWHHLIAVFFAIFEKAVFQQYWDSFAAMRRYLGGRIPPRLIALKKPIPLDLIIKLCAWLDMFKFSFKLFVNFVNEEGMKDLINQENNEELESSEEDCDSESTEIMGDLSHHVLSNLTQAFMETGEFDLEMASDDESEVDEEFND</sequence>
<evidence type="ECO:0000256" key="2">
    <source>
        <dbReference type="ARBA" id="ARBA00008307"/>
    </source>
</evidence>
<dbReference type="Pfam" id="PF03281">
    <property type="entry name" value="Mab-21"/>
    <property type="match status" value="1"/>
</dbReference>
<feature type="region of interest" description="Disordered" evidence="5">
    <location>
        <begin position="141"/>
        <end position="162"/>
    </location>
</feature>
<dbReference type="InterPro" id="IPR024810">
    <property type="entry name" value="MAB21L/cGLR"/>
</dbReference>
<comment type="caution">
    <text evidence="8">The sequence shown here is derived from an EMBL/GenBank/DDBJ whole genome shotgun (WGS) entry which is preliminary data.</text>
</comment>
<name>A0A2B4S0A9_STYPI</name>
<dbReference type="PANTHER" id="PTHR10656:SF69">
    <property type="entry name" value="MAB-21-LIKE HHH_H2TH-LIKE DOMAIN-CONTAINING PROTEIN"/>
    <property type="match status" value="1"/>
</dbReference>
<feature type="coiled-coil region" evidence="4">
    <location>
        <begin position="208"/>
        <end position="242"/>
    </location>
</feature>
<comment type="cofactor">
    <cofactor evidence="1">
        <name>Mg(2+)</name>
        <dbReference type="ChEBI" id="CHEBI:18420"/>
    </cofactor>
</comment>
<dbReference type="Pfam" id="PF20266">
    <property type="entry name" value="Mab-21_C"/>
    <property type="match status" value="1"/>
</dbReference>
<gene>
    <name evidence="8" type="primary">MB21D2</name>
    <name evidence="8" type="ORF">AWC38_SpisGene13494</name>
</gene>
<dbReference type="EMBL" id="LSMT01000255">
    <property type="protein sequence ID" value="PFX21998.1"/>
    <property type="molecule type" value="Genomic_DNA"/>
</dbReference>